<dbReference type="GeneID" id="33554073"/>
<reference evidence="2 3" key="1">
    <citation type="submission" date="2017-03" db="EMBL/GenBank/DDBJ databases">
        <title>Widespread Adenine N6-methylation of Active Genes in Fungi.</title>
        <authorList>
            <consortium name="DOE Joint Genome Institute"/>
            <person name="Mondo S.J."/>
            <person name="Dannebaum R.O."/>
            <person name="Kuo R.C."/>
            <person name="Louie K.B."/>
            <person name="Bewick A.J."/>
            <person name="Labutti K."/>
            <person name="Haridas S."/>
            <person name="Kuo A."/>
            <person name="Salamov A."/>
            <person name="Ahrendt S.R."/>
            <person name="Lau R."/>
            <person name="Bowen B.P."/>
            <person name="Lipzen A."/>
            <person name="Sullivan W."/>
            <person name="Andreopoulos W.B."/>
            <person name="Clum A."/>
            <person name="Lindquist E."/>
            <person name="Daum C."/>
            <person name="Northen T.R."/>
            <person name="Ramamoorthy G."/>
            <person name="Schmitz R.J."/>
            <person name="Gryganskyi A."/>
            <person name="Culley D."/>
            <person name="Magnuson J."/>
            <person name="James T.Y."/>
            <person name="O'Malley M.A."/>
            <person name="Stajich J.E."/>
            <person name="Spatafora J.W."/>
            <person name="Visel A."/>
            <person name="Grigoriev I.V."/>
        </authorList>
    </citation>
    <scope>NUCLEOTIDE SEQUENCE [LARGE SCALE GENOMIC DNA]</scope>
    <source>
        <strain evidence="2 3">NRRL Y-17943</strain>
    </source>
</reference>
<evidence type="ECO:0000313" key="2">
    <source>
        <dbReference type="EMBL" id="ORX39940.1"/>
    </source>
</evidence>
<organism evidence="2 3">
    <name type="scientific">Kockovaella imperatae</name>
    <dbReference type="NCBI Taxonomy" id="4999"/>
    <lineage>
        <taxon>Eukaryota</taxon>
        <taxon>Fungi</taxon>
        <taxon>Dikarya</taxon>
        <taxon>Basidiomycota</taxon>
        <taxon>Agaricomycotina</taxon>
        <taxon>Tremellomycetes</taxon>
        <taxon>Tremellales</taxon>
        <taxon>Cuniculitremaceae</taxon>
        <taxon>Kockovaella</taxon>
    </lineage>
</organism>
<gene>
    <name evidence="2" type="ORF">BD324DRAFT_244704</name>
</gene>
<name>A0A1Y1UPF8_9TREE</name>
<dbReference type="InParanoid" id="A0A1Y1UPF8"/>
<dbReference type="EMBL" id="NBSH01000002">
    <property type="protein sequence ID" value="ORX39940.1"/>
    <property type="molecule type" value="Genomic_DNA"/>
</dbReference>
<keyword evidence="3" id="KW-1185">Reference proteome</keyword>
<feature type="compositionally biased region" description="Basic and acidic residues" evidence="1">
    <location>
        <begin position="18"/>
        <end position="33"/>
    </location>
</feature>
<proteinExistence type="predicted"/>
<accession>A0A1Y1UPF8</accession>
<dbReference type="AlphaFoldDB" id="A0A1Y1UPF8"/>
<protein>
    <submittedName>
        <fullName evidence="2">Uncharacterized protein</fullName>
    </submittedName>
</protein>
<evidence type="ECO:0000313" key="3">
    <source>
        <dbReference type="Proteomes" id="UP000193218"/>
    </source>
</evidence>
<feature type="region of interest" description="Disordered" evidence="1">
    <location>
        <begin position="1"/>
        <end position="67"/>
    </location>
</feature>
<sequence length="437" mass="47079">MTAVSEISDLRYPSSDARSPDVKGGDDEGRVGGEYDQDGDEDHNERDTESDSEEYQQAMSIAHEAPADQLLHQGALDVHAMPVHPVDEISEVDDPDDEHPLDELDLMKARGEVRTSAEDSLSPIVSVDKDGAITPIATSELFTSDRAAVPTPLAQSTVVDDPLETEYPVAPTPLEQVDEITEDIDSSVPATASSALDDALAAKEVAQQELDDANDALAEAEAEVAQQKENLGVKAVDDEGVDVGDEREILEPVERADIDDDDDDDDDEEDGFEDEGIDVSDPMVIPKDTSVNVLDSQPVALAPDESVPYESANGSPLATEYQEDEYDTDEDDVDDEDDGIDGITNNLVKKSDEPTPLPSASTTLDGDSPAGSALEDHRDLDDPSLVTAEEDDLEEDVDPNAFRPVLDDASSGTKRAYEEAMVDRFNKKFRGSDDSSV</sequence>
<dbReference type="Proteomes" id="UP000193218">
    <property type="component" value="Unassembled WGS sequence"/>
</dbReference>
<feature type="compositionally biased region" description="Acidic residues" evidence="1">
    <location>
        <begin position="257"/>
        <end position="278"/>
    </location>
</feature>
<evidence type="ECO:0000256" key="1">
    <source>
        <dbReference type="SAM" id="MobiDB-lite"/>
    </source>
</evidence>
<feature type="compositionally biased region" description="Basic and acidic residues" evidence="1">
    <location>
        <begin position="244"/>
        <end position="256"/>
    </location>
</feature>
<dbReference type="RefSeq" id="XP_021873725.1">
    <property type="nucleotide sequence ID" value="XM_022012265.1"/>
</dbReference>
<comment type="caution">
    <text evidence="2">The sequence shown here is derived from an EMBL/GenBank/DDBJ whole genome shotgun (WGS) entry which is preliminary data.</text>
</comment>
<feature type="compositionally biased region" description="Acidic residues" evidence="1">
    <location>
        <begin position="321"/>
        <end position="340"/>
    </location>
</feature>
<feature type="compositionally biased region" description="Acidic residues" evidence="1">
    <location>
        <begin position="388"/>
        <end position="398"/>
    </location>
</feature>
<feature type="region of interest" description="Disordered" evidence="1">
    <location>
        <begin position="221"/>
        <end position="414"/>
    </location>
</feature>